<organism evidence="1 2">
    <name type="scientific">Kipferlia bialata</name>
    <dbReference type="NCBI Taxonomy" id="797122"/>
    <lineage>
        <taxon>Eukaryota</taxon>
        <taxon>Metamonada</taxon>
        <taxon>Carpediemonas-like organisms</taxon>
        <taxon>Kipferlia</taxon>
    </lineage>
</organism>
<gene>
    <name evidence="1" type="ORF">KIPB_008443</name>
</gene>
<proteinExistence type="predicted"/>
<keyword evidence="2" id="KW-1185">Reference proteome</keyword>
<protein>
    <submittedName>
        <fullName evidence="1">Uncharacterized protein</fullName>
    </submittedName>
</protein>
<comment type="caution">
    <text evidence="1">The sequence shown here is derived from an EMBL/GenBank/DDBJ whole genome shotgun (WGS) entry which is preliminary data.</text>
</comment>
<sequence length="101" mass="10854">DIGDNVSLVFGASLPVLEEVGVWGYDSVRDLWGSQGKLEQGPGFSPGESYFERYSSCMLNGDTVLVVADCGCDGEVYDGDTFLLTVDREGVRVTCTETATE</sequence>
<name>A0A9K3D0L8_9EUKA</name>
<evidence type="ECO:0000313" key="1">
    <source>
        <dbReference type="EMBL" id="GIQ86566.1"/>
    </source>
</evidence>
<dbReference type="EMBL" id="BDIP01002617">
    <property type="protein sequence ID" value="GIQ86566.1"/>
    <property type="molecule type" value="Genomic_DNA"/>
</dbReference>
<feature type="non-terminal residue" evidence="1">
    <location>
        <position position="1"/>
    </location>
</feature>
<dbReference type="AlphaFoldDB" id="A0A9K3D0L8"/>
<accession>A0A9K3D0L8</accession>
<reference evidence="1 2" key="1">
    <citation type="journal article" date="2018" name="PLoS ONE">
        <title>The draft genome of Kipferlia bialata reveals reductive genome evolution in fornicate parasites.</title>
        <authorList>
            <person name="Tanifuji G."/>
            <person name="Takabayashi S."/>
            <person name="Kume K."/>
            <person name="Takagi M."/>
            <person name="Nakayama T."/>
            <person name="Kamikawa R."/>
            <person name="Inagaki Y."/>
            <person name="Hashimoto T."/>
        </authorList>
    </citation>
    <scope>NUCLEOTIDE SEQUENCE [LARGE SCALE GENOMIC DNA]</scope>
    <source>
        <strain evidence="1">NY0173</strain>
    </source>
</reference>
<evidence type="ECO:0000313" key="2">
    <source>
        <dbReference type="Proteomes" id="UP000265618"/>
    </source>
</evidence>
<dbReference type="Proteomes" id="UP000265618">
    <property type="component" value="Unassembled WGS sequence"/>
</dbReference>